<organism evidence="2 3">
    <name type="scientific">Sinomonas cellulolyticus</name>
    <dbReference type="NCBI Taxonomy" id="2801916"/>
    <lineage>
        <taxon>Bacteria</taxon>
        <taxon>Bacillati</taxon>
        <taxon>Actinomycetota</taxon>
        <taxon>Actinomycetes</taxon>
        <taxon>Micrococcales</taxon>
        <taxon>Micrococcaceae</taxon>
        <taxon>Sinomonas</taxon>
    </lineage>
</organism>
<comment type="caution">
    <text evidence="2">The sequence shown here is derived from an EMBL/GenBank/DDBJ whole genome shotgun (WGS) entry which is preliminary data.</text>
</comment>
<sequence>MSTATRPAGTGLHTPRLTGAQLDSLEEAVERRIAGFGGTLRPRPDAPASPSRPEAAAGWARRAVDAVVRWWREAADREAGLDAERDEVRRQLLADQPRLW</sequence>
<name>A0ABS1K6H0_9MICC</name>
<dbReference type="EMBL" id="JAERRC010000046">
    <property type="protein sequence ID" value="MBL0707284.1"/>
    <property type="molecule type" value="Genomic_DNA"/>
</dbReference>
<feature type="compositionally biased region" description="Low complexity" evidence="1">
    <location>
        <begin position="46"/>
        <end position="58"/>
    </location>
</feature>
<keyword evidence="3" id="KW-1185">Reference proteome</keyword>
<dbReference type="Proteomes" id="UP000639051">
    <property type="component" value="Unassembled WGS sequence"/>
</dbReference>
<evidence type="ECO:0000313" key="3">
    <source>
        <dbReference type="Proteomes" id="UP000639051"/>
    </source>
</evidence>
<evidence type="ECO:0000313" key="2">
    <source>
        <dbReference type="EMBL" id="MBL0707284.1"/>
    </source>
</evidence>
<feature type="region of interest" description="Disordered" evidence="1">
    <location>
        <begin position="36"/>
        <end position="58"/>
    </location>
</feature>
<gene>
    <name evidence="2" type="ORF">JJE72_17460</name>
</gene>
<protein>
    <submittedName>
        <fullName evidence="2">Uncharacterized protein</fullName>
    </submittedName>
</protein>
<dbReference type="RefSeq" id="WP_189693724.1">
    <property type="nucleotide sequence ID" value="NZ_BNCM01000006.1"/>
</dbReference>
<reference evidence="2 3" key="1">
    <citation type="submission" date="2021-01" db="EMBL/GenBank/DDBJ databases">
        <title>Genome public.</title>
        <authorList>
            <person name="Liu C."/>
            <person name="Sun Q."/>
        </authorList>
    </citation>
    <scope>NUCLEOTIDE SEQUENCE [LARGE SCALE GENOMIC DNA]</scope>
    <source>
        <strain evidence="2 3">JC656</strain>
    </source>
</reference>
<accession>A0ABS1K6H0</accession>
<evidence type="ECO:0000256" key="1">
    <source>
        <dbReference type="SAM" id="MobiDB-lite"/>
    </source>
</evidence>
<proteinExistence type="predicted"/>